<proteinExistence type="predicted"/>
<dbReference type="Proteomes" id="UP001167864">
    <property type="component" value="Unassembled WGS sequence"/>
</dbReference>
<dbReference type="PIRSF" id="PIRSF006060">
    <property type="entry name" value="AA_transporter"/>
    <property type="match status" value="1"/>
</dbReference>
<evidence type="ECO:0000313" key="7">
    <source>
        <dbReference type="EMBL" id="CNE74061.1"/>
    </source>
</evidence>
<keyword evidence="2" id="KW-1003">Cell membrane</keyword>
<evidence type="ECO:0000256" key="4">
    <source>
        <dbReference type="ARBA" id="ARBA00022989"/>
    </source>
</evidence>
<keyword evidence="4 6" id="KW-1133">Transmembrane helix</keyword>
<feature type="transmembrane region" description="Helical" evidence="6">
    <location>
        <begin position="44"/>
        <end position="65"/>
    </location>
</feature>
<reference evidence="7 9" key="1">
    <citation type="submission" date="2015-03" db="EMBL/GenBank/DDBJ databases">
        <authorList>
            <consortium name="Pathogen Informatics"/>
            <person name="Murphy D."/>
        </authorList>
    </citation>
    <scope>NUCLEOTIDE SEQUENCE [LARGE SCALE GENOMIC DNA]</scope>
    <source>
        <strain evidence="7">Type strain: CIP110231</strain>
        <strain evidence="9">type strain: CIP110231</strain>
    </source>
</reference>
<evidence type="ECO:0000313" key="10">
    <source>
        <dbReference type="Proteomes" id="UP001167864"/>
    </source>
</evidence>
<dbReference type="RefSeq" id="WP_049599070.1">
    <property type="nucleotide sequence ID" value="NZ_CPYD01000008.1"/>
</dbReference>
<dbReference type="AlphaFoldDB" id="A0AAW7K8G9"/>
<evidence type="ECO:0000256" key="3">
    <source>
        <dbReference type="ARBA" id="ARBA00022692"/>
    </source>
</evidence>
<keyword evidence="3 6" id="KW-0812">Transmembrane</keyword>
<comment type="caution">
    <text evidence="8">The sequence shown here is derived from an EMBL/GenBank/DDBJ whole genome shotgun (WGS) entry which is preliminary data.</text>
</comment>
<feature type="transmembrane region" description="Helical" evidence="6">
    <location>
        <begin position="86"/>
        <end position="107"/>
    </location>
</feature>
<keyword evidence="9" id="KW-1185">Reference proteome</keyword>
<feature type="transmembrane region" description="Helical" evidence="6">
    <location>
        <begin position="260"/>
        <end position="284"/>
    </location>
</feature>
<organism evidence="8 10">
    <name type="scientific">Yersinia nurmii</name>
    <dbReference type="NCBI Taxonomy" id="685706"/>
    <lineage>
        <taxon>Bacteria</taxon>
        <taxon>Pseudomonadati</taxon>
        <taxon>Pseudomonadota</taxon>
        <taxon>Gammaproteobacteria</taxon>
        <taxon>Enterobacterales</taxon>
        <taxon>Yersiniaceae</taxon>
        <taxon>Yersinia</taxon>
    </lineage>
</organism>
<evidence type="ECO:0000256" key="1">
    <source>
        <dbReference type="ARBA" id="ARBA00004651"/>
    </source>
</evidence>
<feature type="transmembrane region" description="Helical" evidence="6">
    <location>
        <begin position="230"/>
        <end position="248"/>
    </location>
</feature>
<feature type="transmembrane region" description="Helical" evidence="6">
    <location>
        <begin position="127"/>
        <end position="145"/>
    </location>
</feature>
<feature type="transmembrane region" description="Helical" evidence="6">
    <location>
        <begin position="426"/>
        <end position="442"/>
    </location>
</feature>
<dbReference type="PANTHER" id="PTHR42770:SF4">
    <property type="entry name" value="ARGININE_ORNITHINE ANTIPORTER-RELATED"/>
    <property type="match status" value="1"/>
</dbReference>
<gene>
    <name evidence="7" type="primary">arcD_1</name>
    <name evidence="7" type="ORF">ERS137967_02417</name>
    <name evidence="8" type="ORF">QVN42_18175</name>
</gene>
<dbReference type="GO" id="GO:0022857">
    <property type="term" value="F:transmembrane transporter activity"/>
    <property type="evidence" value="ECO:0007669"/>
    <property type="project" value="InterPro"/>
</dbReference>
<feature type="transmembrane region" description="Helical" evidence="6">
    <location>
        <begin position="157"/>
        <end position="177"/>
    </location>
</feature>
<dbReference type="EMBL" id="JAUEHU010000028">
    <property type="protein sequence ID" value="MDN0089277.1"/>
    <property type="molecule type" value="Genomic_DNA"/>
</dbReference>
<name>A0AAW7K8G9_9GAMM</name>
<evidence type="ECO:0000313" key="9">
    <source>
        <dbReference type="Proteomes" id="UP000040578"/>
    </source>
</evidence>
<evidence type="ECO:0000256" key="2">
    <source>
        <dbReference type="ARBA" id="ARBA00022475"/>
    </source>
</evidence>
<feature type="transmembrane region" description="Helical" evidence="6">
    <location>
        <begin position="304"/>
        <end position="337"/>
    </location>
</feature>
<dbReference type="InterPro" id="IPR002293">
    <property type="entry name" value="AA/rel_permease1"/>
</dbReference>
<comment type="subcellular location">
    <subcellularLocation>
        <location evidence="1">Cell membrane</location>
        <topology evidence="1">Multi-pass membrane protein</topology>
    </subcellularLocation>
</comment>
<reference evidence="8" key="2">
    <citation type="submission" date="2023-06" db="EMBL/GenBank/DDBJ databases">
        <authorList>
            <person name="Polev D.E."/>
            <person name="Saitova A.T."/>
            <person name="Bogumilchik E.A."/>
            <person name="Kokorina G.I."/>
            <person name="Voskresenskaia E.A."/>
        </authorList>
    </citation>
    <scope>NUCLEOTIDE SEQUENCE</scope>
    <source>
        <strain evidence="8">2145 StPb PI</strain>
    </source>
</reference>
<sequence>MANSSANKLSLPALTSLVVGSMIGAGIFSLPATFGRATGGFGAIIAWCIAGGGMLMLAFVFQTLAQRKPNLDSGVFIYAKEGFGDYLGFASALGFWAGTCIGNVSYFVLIKSTLGAFFPIFGDGNTIPAVLVASVILWGFHILVLRGVKEAAAINTIATFAKIIPIFIFVIVLIFAFKGDVFALNFWGTPDVVKGADLSHLNDYGYVGHAAATISTAVAEPESLFSQVRSTMLVTVFVFLGIEGASVYSRYAKERSHVGIATVLGFIGVLCLLVLITMLSYGVMLRPDLAALRQPSMAGVLEAIVGRWGAIFISIGLIISVLGAYLSWSLLAAEVLFSAAKSNSMPRIFATENSNAVPSAAVWLTNIFVQIFLILTLFTDYAFQLALELTSSLTLIPYLLVGAYGLKLAWTGETYETNAKGHRKDLIFALIATFYAALMLYAGGMKYLLLSAIIYGPGTILFIMAKREQHQKVFNTAEKILFAIVIAAAAVALYSIFTGIITI</sequence>
<feature type="transmembrane region" description="Helical" evidence="6">
    <location>
        <begin position="12"/>
        <end position="32"/>
    </location>
</feature>
<dbReference type="EMBL" id="CPYD01000008">
    <property type="protein sequence ID" value="CNE74061.1"/>
    <property type="molecule type" value="Genomic_DNA"/>
</dbReference>
<dbReference type="Gene3D" id="1.20.1740.10">
    <property type="entry name" value="Amino acid/polyamine transporter I"/>
    <property type="match status" value="1"/>
</dbReference>
<feature type="transmembrane region" description="Helical" evidence="6">
    <location>
        <begin position="480"/>
        <end position="501"/>
    </location>
</feature>
<feature type="transmembrane region" description="Helical" evidence="6">
    <location>
        <begin position="448"/>
        <end position="465"/>
    </location>
</feature>
<accession>A0AAW7K8G9</accession>
<evidence type="ECO:0000256" key="6">
    <source>
        <dbReference type="SAM" id="Phobius"/>
    </source>
</evidence>
<evidence type="ECO:0000313" key="8">
    <source>
        <dbReference type="EMBL" id="MDN0089277.1"/>
    </source>
</evidence>
<keyword evidence="5 6" id="KW-0472">Membrane</keyword>
<dbReference type="PANTHER" id="PTHR42770">
    <property type="entry name" value="AMINO ACID TRANSPORTER-RELATED"/>
    <property type="match status" value="1"/>
</dbReference>
<evidence type="ECO:0000256" key="5">
    <source>
        <dbReference type="ARBA" id="ARBA00023136"/>
    </source>
</evidence>
<dbReference type="InterPro" id="IPR050367">
    <property type="entry name" value="APC_superfamily"/>
</dbReference>
<feature type="transmembrane region" description="Helical" evidence="6">
    <location>
        <begin position="385"/>
        <end position="406"/>
    </location>
</feature>
<dbReference type="Proteomes" id="UP000040578">
    <property type="component" value="Unassembled WGS sequence"/>
</dbReference>
<protein>
    <submittedName>
        <fullName evidence="8">Amino acid permease</fullName>
    </submittedName>
    <submittedName>
        <fullName evidence="7">Arginine/ornithine antiporter</fullName>
    </submittedName>
</protein>
<feature type="transmembrane region" description="Helical" evidence="6">
    <location>
        <begin position="357"/>
        <end position="379"/>
    </location>
</feature>
<dbReference type="GO" id="GO:0005886">
    <property type="term" value="C:plasma membrane"/>
    <property type="evidence" value="ECO:0007669"/>
    <property type="project" value="UniProtKB-SubCell"/>
</dbReference>
<dbReference type="Pfam" id="PF13520">
    <property type="entry name" value="AA_permease_2"/>
    <property type="match status" value="1"/>
</dbReference>